<proteinExistence type="predicted"/>
<comment type="caution">
    <text evidence="2">The sequence shown here is derived from an EMBL/GenBank/DDBJ whole genome shotgun (WGS) entry which is preliminary data.</text>
</comment>
<dbReference type="ExpressionAtlas" id="A0A3L6FI74">
    <property type="expression patterns" value="baseline"/>
</dbReference>
<name>A0A3L6FI74_MAIZE</name>
<dbReference type="AlphaFoldDB" id="A0A3L6FI74"/>
<dbReference type="InterPro" id="IPR024752">
    <property type="entry name" value="Myb/SANT-like_dom"/>
</dbReference>
<evidence type="ECO:0000259" key="1">
    <source>
        <dbReference type="Pfam" id="PF12776"/>
    </source>
</evidence>
<dbReference type="Proteomes" id="UP000251960">
    <property type="component" value="Chromosome 3"/>
</dbReference>
<dbReference type="PANTHER" id="PTHR46934">
    <property type="entry name" value="MYB_DNA-BIND_3 DOMAIN-CONTAINING PROTEIN-RELATED"/>
    <property type="match status" value="1"/>
</dbReference>
<sequence length="160" mass="18481">MAAGSRLVRERRSGFTVEVKIARGRRGFGRGSRRAYGTEERSSRERGFALSLLAVVKQRADWNPGLERSLVNILHEFKESGYRGDNGWNSEGWNRMVKEFHVRNKYVSFTKSQIQDKEGQLKRDYKMLKAAKQQSGSTWNERRNMVEGPPALWENLMVVS</sequence>
<reference evidence="2" key="1">
    <citation type="journal article" date="2018" name="Nat. Genet.">
        <title>Extensive intraspecific gene order and gene structural variations between Mo17 and other maize genomes.</title>
        <authorList>
            <person name="Sun S."/>
            <person name="Zhou Y."/>
            <person name="Chen J."/>
            <person name="Shi J."/>
            <person name="Zhao H."/>
            <person name="Zhao H."/>
            <person name="Song W."/>
            <person name="Zhang M."/>
            <person name="Cui Y."/>
            <person name="Dong X."/>
            <person name="Liu H."/>
            <person name="Ma X."/>
            <person name="Jiao Y."/>
            <person name="Wang B."/>
            <person name="Wei X."/>
            <person name="Stein J.C."/>
            <person name="Glaubitz J.C."/>
            <person name="Lu F."/>
            <person name="Yu G."/>
            <person name="Liang C."/>
            <person name="Fengler K."/>
            <person name="Li B."/>
            <person name="Rafalski A."/>
            <person name="Schnable P.S."/>
            <person name="Ware D.H."/>
            <person name="Buckler E.S."/>
            <person name="Lai J."/>
        </authorList>
    </citation>
    <scope>NUCLEOTIDE SEQUENCE [LARGE SCALE GENOMIC DNA]</scope>
    <source>
        <tissue evidence="2">Seedling</tissue>
    </source>
</reference>
<dbReference type="Pfam" id="PF12776">
    <property type="entry name" value="Myb_DNA-bind_3"/>
    <property type="match status" value="1"/>
</dbReference>
<protein>
    <recommendedName>
        <fullName evidence="1">Myb/SANT-like domain-containing protein</fullName>
    </recommendedName>
</protein>
<accession>A0A3L6FI74</accession>
<feature type="domain" description="Myb/SANT-like" evidence="1">
    <location>
        <begin position="62"/>
        <end position="155"/>
    </location>
</feature>
<gene>
    <name evidence="2" type="ORF">Zm00014a_011616</name>
</gene>
<dbReference type="EMBL" id="NCVQ01000004">
    <property type="protein sequence ID" value="PWZ32560.1"/>
    <property type="molecule type" value="Genomic_DNA"/>
</dbReference>
<evidence type="ECO:0000313" key="2">
    <source>
        <dbReference type="EMBL" id="PWZ32560.1"/>
    </source>
</evidence>
<dbReference type="PANTHER" id="PTHR46934:SF14">
    <property type="entry name" value="OS11G0427500 PROTEIN"/>
    <property type="match status" value="1"/>
</dbReference>
<organism evidence="2">
    <name type="scientific">Zea mays</name>
    <name type="common">Maize</name>
    <dbReference type="NCBI Taxonomy" id="4577"/>
    <lineage>
        <taxon>Eukaryota</taxon>
        <taxon>Viridiplantae</taxon>
        <taxon>Streptophyta</taxon>
        <taxon>Embryophyta</taxon>
        <taxon>Tracheophyta</taxon>
        <taxon>Spermatophyta</taxon>
        <taxon>Magnoliopsida</taxon>
        <taxon>Liliopsida</taxon>
        <taxon>Poales</taxon>
        <taxon>Poaceae</taxon>
        <taxon>PACMAD clade</taxon>
        <taxon>Panicoideae</taxon>
        <taxon>Andropogonodae</taxon>
        <taxon>Andropogoneae</taxon>
        <taxon>Tripsacinae</taxon>
        <taxon>Zea</taxon>
    </lineage>
</organism>